<dbReference type="Pfam" id="PF00354">
    <property type="entry name" value="Pentaxin"/>
    <property type="match status" value="1"/>
</dbReference>
<evidence type="ECO:0000256" key="6">
    <source>
        <dbReference type="PROSITE-ProRule" id="PRU01172"/>
    </source>
</evidence>
<dbReference type="PROSITE" id="PS51828">
    <property type="entry name" value="PTX_2"/>
    <property type="match status" value="1"/>
</dbReference>
<comment type="caution">
    <text evidence="8">The sequence shown here is derived from an EMBL/GenBank/DDBJ whole genome shotgun (WGS) entry which is preliminary data.</text>
</comment>
<dbReference type="Proteomes" id="UP001249851">
    <property type="component" value="Unassembled WGS sequence"/>
</dbReference>
<evidence type="ECO:0000313" key="9">
    <source>
        <dbReference type="Proteomes" id="UP001249851"/>
    </source>
</evidence>
<keyword evidence="4" id="KW-1015">Disulfide bond</keyword>
<protein>
    <submittedName>
        <fullName evidence="8">Sushi</fullName>
    </submittedName>
</protein>
<dbReference type="GO" id="GO:0046872">
    <property type="term" value="F:metal ion binding"/>
    <property type="evidence" value="ECO:0007669"/>
    <property type="project" value="UniProtKB-KW"/>
</dbReference>
<comment type="caution">
    <text evidence="6">Lacks conserved residue(s) required for the propagation of feature annotation.</text>
</comment>
<feature type="domain" description="Pentraxin (PTX)" evidence="7">
    <location>
        <begin position="1"/>
        <end position="196"/>
    </location>
</feature>
<dbReference type="SMART" id="SM00159">
    <property type="entry name" value="PTX"/>
    <property type="match status" value="1"/>
</dbReference>
<keyword evidence="3" id="KW-0106">Calcium</keyword>
<dbReference type="Gene3D" id="2.60.120.200">
    <property type="match status" value="2"/>
</dbReference>
<dbReference type="SUPFAM" id="SSF49899">
    <property type="entry name" value="Concanavalin A-like lectins/glucanases"/>
    <property type="match status" value="1"/>
</dbReference>
<keyword evidence="9" id="KW-1185">Reference proteome</keyword>
<dbReference type="InterPro" id="IPR001759">
    <property type="entry name" value="PTX_dom"/>
</dbReference>
<evidence type="ECO:0000256" key="3">
    <source>
        <dbReference type="ARBA" id="ARBA00022837"/>
    </source>
</evidence>
<dbReference type="EMBL" id="JARQWQ010000037">
    <property type="protein sequence ID" value="KAK2560249.1"/>
    <property type="molecule type" value="Genomic_DNA"/>
</dbReference>
<evidence type="ECO:0000259" key="7">
    <source>
        <dbReference type="PROSITE" id="PS51828"/>
    </source>
</evidence>
<comment type="cofactor">
    <cofactor evidence="1">
        <name>Ca(2+)</name>
        <dbReference type="ChEBI" id="CHEBI:29108"/>
    </cofactor>
</comment>
<dbReference type="InterPro" id="IPR013320">
    <property type="entry name" value="ConA-like_dom_sf"/>
</dbReference>
<dbReference type="PANTHER" id="PTHR19277:SF161">
    <property type="entry name" value="LAMININ G DOMAIN-CONTAINING PROTEIN"/>
    <property type="match status" value="1"/>
</dbReference>
<gene>
    <name evidence="8" type="ORF">P5673_017235</name>
</gene>
<evidence type="ECO:0000256" key="1">
    <source>
        <dbReference type="ARBA" id="ARBA00001913"/>
    </source>
</evidence>
<keyword evidence="5" id="KW-0325">Glycoprotein</keyword>
<dbReference type="AlphaFoldDB" id="A0AAD9QFB3"/>
<dbReference type="InterPro" id="IPR051360">
    <property type="entry name" value="Neuronal_Pentraxin_Related"/>
</dbReference>
<evidence type="ECO:0000256" key="2">
    <source>
        <dbReference type="ARBA" id="ARBA00022723"/>
    </source>
</evidence>
<proteinExistence type="predicted"/>
<reference evidence="8" key="1">
    <citation type="journal article" date="2023" name="G3 (Bethesda)">
        <title>Whole genome assembly and annotation of the endangered Caribbean coral Acropora cervicornis.</title>
        <authorList>
            <person name="Selwyn J.D."/>
            <person name="Vollmer S.V."/>
        </authorList>
    </citation>
    <scope>NUCLEOTIDE SEQUENCE</scope>
    <source>
        <strain evidence="8">K2</strain>
    </source>
</reference>
<organism evidence="8 9">
    <name type="scientific">Acropora cervicornis</name>
    <name type="common">Staghorn coral</name>
    <dbReference type="NCBI Taxonomy" id="6130"/>
    <lineage>
        <taxon>Eukaryota</taxon>
        <taxon>Metazoa</taxon>
        <taxon>Cnidaria</taxon>
        <taxon>Anthozoa</taxon>
        <taxon>Hexacorallia</taxon>
        <taxon>Scleractinia</taxon>
        <taxon>Astrocoeniina</taxon>
        <taxon>Acroporidae</taxon>
        <taxon>Acropora</taxon>
    </lineage>
</organism>
<evidence type="ECO:0000313" key="8">
    <source>
        <dbReference type="EMBL" id="KAK2560249.1"/>
    </source>
</evidence>
<reference evidence="8" key="2">
    <citation type="journal article" date="2023" name="Science">
        <title>Genomic signatures of disease resistance in endangered staghorn corals.</title>
        <authorList>
            <person name="Vollmer S.V."/>
            <person name="Selwyn J.D."/>
            <person name="Despard B.A."/>
            <person name="Roesel C.L."/>
        </authorList>
    </citation>
    <scope>NUCLEOTIDE SEQUENCE</scope>
    <source>
        <strain evidence="8">K2</strain>
    </source>
</reference>
<name>A0AAD9QFB3_ACRCE</name>
<evidence type="ECO:0000256" key="4">
    <source>
        <dbReference type="ARBA" id="ARBA00023157"/>
    </source>
</evidence>
<sequence length="198" mass="22632">MFLVDIAEQKEILSYTSRKSMNKDEWSNYDLYFPSKDVNSYVKQTLSSDLDMFTICFWMETNDSQPGTTFSYAISSSLNELTLFRNEWENKTGSWNLTVDGKLINHGSGFQVGRVIRGGGIVIVGQDQDSYGGAFDSSQSFTGKISGINLWSRVVSHNEILRMSKIYYTENGDVLKWPDFVVSRYNVEMQCPSQLIWN</sequence>
<accession>A0AAD9QFB3</accession>
<dbReference type="PANTHER" id="PTHR19277">
    <property type="entry name" value="PENTRAXIN"/>
    <property type="match status" value="1"/>
</dbReference>
<evidence type="ECO:0000256" key="5">
    <source>
        <dbReference type="ARBA" id="ARBA00023180"/>
    </source>
</evidence>
<keyword evidence="2" id="KW-0479">Metal-binding</keyword>